<keyword evidence="3" id="KW-0964">Secreted</keyword>
<keyword evidence="4 5" id="KW-1015">Disulfide bond</keyword>
<organism evidence="9 10">
    <name type="scientific">Lupinus luteus</name>
    <name type="common">European yellow lupine</name>
    <dbReference type="NCBI Taxonomy" id="3873"/>
    <lineage>
        <taxon>Eukaryota</taxon>
        <taxon>Viridiplantae</taxon>
        <taxon>Streptophyta</taxon>
        <taxon>Embryophyta</taxon>
        <taxon>Tracheophyta</taxon>
        <taxon>Spermatophyta</taxon>
        <taxon>Magnoliopsida</taxon>
        <taxon>eudicotyledons</taxon>
        <taxon>Gunneridae</taxon>
        <taxon>Pentapetalae</taxon>
        <taxon>rosids</taxon>
        <taxon>fabids</taxon>
        <taxon>Fabales</taxon>
        <taxon>Fabaceae</taxon>
        <taxon>Papilionoideae</taxon>
        <taxon>50 kb inversion clade</taxon>
        <taxon>genistoids sensu lato</taxon>
        <taxon>core genistoids</taxon>
        <taxon>Genisteae</taxon>
        <taxon>Lupinus</taxon>
    </lineage>
</organism>
<feature type="chain" id="PRO_5044714236" description="Pathogenesis-related protein 5" evidence="6">
    <location>
        <begin position="21"/>
        <end position="245"/>
    </location>
</feature>
<evidence type="ECO:0000256" key="2">
    <source>
        <dbReference type="ARBA" id="ARBA00010607"/>
    </source>
</evidence>
<dbReference type="InterPro" id="IPR001938">
    <property type="entry name" value="Thaumatin"/>
</dbReference>
<dbReference type="Gene3D" id="2.60.110.10">
    <property type="entry name" value="Thaumatin"/>
    <property type="match status" value="1"/>
</dbReference>
<dbReference type="Pfam" id="PF00314">
    <property type="entry name" value="Thaumatin"/>
    <property type="match status" value="1"/>
</dbReference>
<dbReference type="GO" id="GO:0005576">
    <property type="term" value="C:extracellular region"/>
    <property type="evidence" value="ECO:0007669"/>
    <property type="project" value="UniProtKB-SubCell"/>
</dbReference>
<dbReference type="PROSITE" id="PS51367">
    <property type="entry name" value="THAUMATIN_2"/>
    <property type="match status" value="1"/>
</dbReference>
<feature type="disulfide bond" evidence="5">
    <location>
        <begin position="147"/>
        <end position="230"/>
    </location>
</feature>
<protein>
    <recommendedName>
        <fullName evidence="11">Pathogenesis-related protein 5</fullName>
    </recommendedName>
</protein>
<dbReference type="PIRSF" id="PIRSF002703">
    <property type="entry name" value="Thaumatin"/>
    <property type="match status" value="1"/>
</dbReference>
<evidence type="ECO:0000256" key="3">
    <source>
        <dbReference type="ARBA" id="ARBA00022525"/>
    </source>
</evidence>
<dbReference type="AlphaFoldDB" id="A0AAV1XZ50"/>
<dbReference type="EMBL" id="CAXHTB010000020">
    <property type="protein sequence ID" value="CAL0327034.1"/>
    <property type="molecule type" value="Genomic_DNA"/>
</dbReference>
<feature type="disulfide bond" evidence="5">
    <location>
        <begin position="78"/>
        <end position="88"/>
    </location>
</feature>
<feature type="signal peptide" evidence="6">
    <location>
        <begin position="1"/>
        <end position="20"/>
    </location>
</feature>
<dbReference type="EMBL" id="CAXHTB010000020">
    <property type="protein sequence ID" value="CAL0327035.1"/>
    <property type="molecule type" value="Genomic_DNA"/>
</dbReference>
<feature type="disulfide bond" evidence="5">
    <location>
        <begin position="180"/>
        <end position="189"/>
    </location>
</feature>
<dbReference type="InterPro" id="IPR037176">
    <property type="entry name" value="Osmotin/thaumatin-like_sf"/>
</dbReference>
<evidence type="ECO:0000313" key="9">
    <source>
        <dbReference type="EMBL" id="CAL0327036.1"/>
    </source>
</evidence>
<proteinExistence type="inferred from homology"/>
<feature type="disulfide bond" evidence="5">
    <location>
        <begin position="160"/>
        <end position="176"/>
    </location>
</feature>
<comment type="subcellular location">
    <subcellularLocation>
        <location evidence="1">Secreted</location>
    </subcellularLocation>
</comment>
<keyword evidence="6" id="KW-0732">Signal</keyword>
<keyword evidence="10" id="KW-1185">Reference proteome</keyword>
<comment type="similarity">
    <text evidence="2">Belongs to the thaumatin family.</text>
</comment>
<reference evidence="9 10" key="1">
    <citation type="submission" date="2024-03" db="EMBL/GenBank/DDBJ databases">
        <authorList>
            <person name="Martinez-Hernandez J."/>
        </authorList>
    </citation>
    <scope>NUCLEOTIDE SEQUENCE [LARGE SCALE GENOMIC DNA]</scope>
</reference>
<evidence type="ECO:0008006" key="11">
    <source>
        <dbReference type="Google" id="ProtNLM"/>
    </source>
</evidence>
<feature type="disulfide bond" evidence="5">
    <location>
        <begin position="30"/>
        <end position="240"/>
    </location>
</feature>
<evidence type="ECO:0000256" key="4">
    <source>
        <dbReference type="ARBA" id="ARBA00023157"/>
    </source>
</evidence>
<evidence type="ECO:0000313" key="7">
    <source>
        <dbReference type="EMBL" id="CAL0327034.1"/>
    </source>
</evidence>
<feature type="disulfide bond" evidence="5">
    <location>
        <begin position="152"/>
        <end position="213"/>
    </location>
</feature>
<evidence type="ECO:0000256" key="5">
    <source>
        <dbReference type="PIRSR" id="PIRSR002703-1"/>
    </source>
</evidence>
<dbReference type="EMBL" id="CAXHTB010000020">
    <property type="protein sequence ID" value="CAL0327036.1"/>
    <property type="molecule type" value="Genomic_DNA"/>
</dbReference>
<feature type="disulfide bond" evidence="5">
    <location>
        <begin position="190"/>
        <end position="200"/>
    </location>
</feature>
<feature type="disulfide bond" evidence="5">
    <location>
        <begin position="93"/>
        <end position="99"/>
    </location>
</feature>
<dbReference type="FunFam" id="2.60.110.10:FF:000002">
    <property type="entry name" value="Thaumatin-like protein 1a"/>
    <property type="match status" value="1"/>
</dbReference>
<dbReference type="PANTHER" id="PTHR31048">
    <property type="entry name" value="OS03G0233200 PROTEIN"/>
    <property type="match status" value="1"/>
</dbReference>
<evidence type="ECO:0000313" key="10">
    <source>
        <dbReference type="Proteomes" id="UP001497480"/>
    </source>
</evidence>
<dbReference type="Proteomes" id="UP001497480">
    <property type="component" value="Unassembled WGS sequence"/>
</dbReference>
<dbReference type="SMART" id="SM00205">
    <property type="entry name" value="THN"/>
    <property type="match status" value="1"/>
</dbReference>
<dbReference type="PRINTS" id="PR00347">
    <property type="entry name" value="THAUMATIN"/>
</dbReference>
<evidence type="ECO:0000313" key="8">
    <source>
        <dbReference type="EMBL" id="CAL0327035.1"/>
    </source>
</evidence>
<dbReference type="CDD" id="cd09218">
    <property type="entry name" value="TLP-PA"/>
    <property type="match status" value="1"/>
</dbReference>
<accession>A0AAV1XZ50</accession>
<evidence type="ECO:0000256" key="1">
    <source>
        <dbReference type="ARBA" id="ARBA00004613"/>
    </source>
</evidence>
<name>A0AAV1XZ50_LUPLU</name>
<sequence>MPPTTISSLVLFLFLGSVATATVFTLQNSCTQTIWLGTVSRNGAALLNSGGLSMPSGSLTQLTAPAGWSGSFWARTGCNFDSTVNGKCATGDCAGGLNCTSGGAPPATVINFTIGTANNNKDLYDVSVMDGYNVGVGVTPDGGSGDCDYAGCIVDLNRSCPKELQVIDNSGSVVACKSACAVFKTAEFCCTGDHSTPQSCKPTNYSELFKSACPSAYSYAYDDNSTTQSCSNTNYTISFCPVFKS</sequence>
<gene>
    <name evidence="7" type="ORF">LLUT_LOCUS28094</name>
    <name evidence="8" type="ORF">LLUT_LOCUS28095</name>
    <name evidence="9" type="ORF">LLUT_LOCUS28096</name>
</gene>
<dbReference type="SUPFAM" id="SSF49870">
    <property type="entry name" value="Osmotin, thaumatin-like protein"/>
    <property type="match status" value="1"/>
</dbReference>
<comment type="caution">
    <text evidence="9">The sequence shown here is derived from an EMBL/GenBank/DDBJ whole genome shotgun (WGS) entry which is preliminary data.</text>
</comment>
<evidence type="ECO:0000256" key="6">
    <source>
        <dbReference type="SAM" id="SignalP"/>
    </source>
</evidence>